<evidence type="ECO:0000313" key="2">
    <source>
        <dbReference type="Proteomes" id="UP001186974"/>
    </source>
</evidence>
<gene>
    <name evidence="1" type="ORF">LTS18_011734</name>
</gene>
<reference evidence="1" key="1">
    <citation type="submission" date="2024-09" db="EMBL/GenBank/DDBJ databases">
        <title>Black Yeasts Isolated from many extreme environments.</title>
        <authorList>
            <person name="Coleine C."/>
            <person name="Stajich J.E."/>
            <person name="Selbmann L."/>
        </authorList>
    </citation>
    <scope>NUCLEOTIDE SEQUENCE</scope>
    <source>
        <strain evidence="1">CCFEE 5737</strain>
    </source>
</reference>
<feature type="non-terminal residue" evidence="1">
    <location>
        <position position="1"/>
    </location>
</feature>
<dbReference type="Proteomes" id="UP001186974">
    <property type="component" value="Unassembled WGS sequence"/>
</dbReference>
<proteinExistence type="predicted"/>
<keyword evidence="2" id="KW-1185">Reference proteome</keyword>
<organism evidence="1 2">
    <name type="scientific">Coniosporium uncinatum</name>
    <dbReference type="NCBI Taxonomy" id="93489"/>
    <lineage>
        <taxon>Eukaryota</taxon>
        <taxon>Fungi</taxon>
        <taxon>Dikarya</taxon>
        <taxon>Ascomycota</taxon>
        <taxon>Pezizomycotina</taxon>
        <taxon>Dothideomycetes</taxon>
        <taxon>Dothideomycetes incertae sedis</taxon>
        <taxon>Coniosporium</taxon>
    </lineage>
</organism>
<sequence length="78" mass="8639">HPSGIKGDFAQVKSINQMDKAQAQAQGNPSSGEFANAVAEVDRTFDLQIVKLHKDGTRLPFRSVKELEKEVLAYRLRG</sequence>
<evidence type="ECO:0000313" key="1">
    <source>
        <dbReference type="EMBL" id="KAK3076886.1"/>
    </source>
</evidence>
<dbReference type="EMBL" id="JAWDJW010003436">
    <property type="protein sequence ID" value="KAK3076886.1"/>
    <property type="molecule type" value="Genomic_DNA"/>
</dbReference>
<comment type="caution">
    <text evidence="1">The sequence shown here is derived from an EMBL/GenBank/DDBJ whole genome shotgun (WGS) entry which is preliminary data.</text>
</comment>
<protein>
    <submittedName>
        <fullName evidence="1">Uncharacterized protein</fullName>
    </submittedName>
</protein>
<name>A0ACC3DJP8_9PEZI</name>
<accession>A0ACC3DJP8</accession>